<dbReference type="NCBIfam" id="NF041524">
    <property type="entry name" value="Gltr_6"/>
    <property type="match status" value="1"/>
</dbReference>
<dbReference type="InterPro" id="IPR029044">
    <property type="entry name" value="Nucleotide-diphossugar_trans"/>
</dbReference>
<proteinExistence type="inferred from homology"/>
<sequence>MYCISFSFYGNPTDRQYKTILFFDNHHIYNVFNIYISSFKQTIRNQFYNKKIYQEMTVGIFYICTGKYSIFWDSFYHSCEEFFLPDTKKIYYVFTDDEAIKATTNICRYQKTAQGFPLDSLLRFDMFEKIENDTEGCDYLFFFNSNMKFNSKITENMILPNPCENGLVAVIHPGYVNSNICLLPYERHKKSTAYIKYNSKELYQYFMGSLNGGTRKEYYKLIHECNKNVQEDIKNHVMALYHDESHLNKYLHNKNIKKLSPLFAWPEDTPSAETPKIIIQNKAKHGGKYFDKLPKTSYIKRGTLILKRLYWAITWKIK</sequence>
<dbReference type="EMBL" id="NPJF01000023">
    <property type="protein sequence ID" value="OYP56439.1"/>
    <property type="molecule type" value="Genomic_DNA"/>
</dbReference>
<evidence type="ECO:0000313" key="6">
    <source>
        <dbReference type="Proteomes" id="UP000216189"/>
    </source>
</evidence>
<evidence type="ECO:0000256" key="1">
    <source>
        <dbReference type="ARBA" id="ARBA00001936"/>
    </source>
</evidence>
<dbReference type="Proteomes" id="UP000216189">
    <property type="component" value="Unassembled WGS sequence"/>
</dbReference>
<keyword evidence="3" id="KW-0328">Glycosyltransferase</keyword>
<evidence type="ECO:0000313" key="5">
    <source>
        <dbReference type="EMBL" id="OYP56439.1"/>
    </source>
</evidence>
<organism evidence="5 6">
    <name type="scientific">Segatella bryantii</name>
    <name type="common">Prevotella bryantii</name>
    <dbReference type="NCBI Taxonomy" id="77095"/>
    <lineage>
        <taxon>Bacteria</taxon>
        <taxon>Pseudomonadati</taxon>
        <taxon>Bacteroidota</taxon>
        <taxon>Bacteroidia</taxon>
        <taxon>Bacteroidales</taxon>
        <taxon>Prevotellaceae</taxon>
        <taxon>Segatella</taxon>
    </lineage>
</organism>
<name>A0ABX4EJL4_SEGBR</name>
<evidence type="ECO:0000256" key="3">
    <source>
        <dbReference type="ARBA" id="ARBA00022676"/>
    </source>
</evidence>
<evidence type="ECO:0000256" key="4">
    <source>
        <dbReference type="ARBA" id="ARBA00022679"/>
    </source>
</evidence>
<dbReference type="PANTHER" id="PTHR10462:SF53">
    <property type="entry name" value="HISTO-BLOOD GROUP ABO SYSTEM TRANSFERASE 1-LIKE"/>
    <property type="match status" value="1"/>
</dbReference>
<dbReference type="Pfam" id="PF03414">
    <property type="entry name" value="Glyco_transf_6"/>
    <property type="match status" value="1"/>
</dbReference>
<dbReference type="PANTHER" id="PTHR10462">
    <property type="entry name" value="GLYCOSYLTRANSFERASE-RELATED"/>
    <property type="match status" value="1"/>
</dbReference>
<protein>
    <submittedName>
        <fullName evidence="5">Uncharacterized protein</fullName>
    </submittedName>
</protein>
<dbReference type="SUPFAM" id="SSF53448">
    <property type="entry name" value="Nucleotide-diphospho-sugar transferases"/>
    <property type="match status" value="1"/>
</dbReference>
<accession>A0ABX4EJL4</accession>
<comment type="cofactor">
    <cofactor evidence="1">
        <name>Mn(2+)</name>
        <dbReference type="ChEBI" id="CHEBI:29035"/>
    </cofactor>
</comment>
<keyword evidence="6" id="KW-1185">Reference proteome</keyword>
<dbReference type="Gene3D" id="3.90.550.10">
    <property type="entry name" value="Spore Coat Polysaccharide Biosynthesis Protein SpsA, Chain A"/>
    <property type="match status" value="1"/>
</dbReference>
<comment type="similarity">
    <text evidence="2">Belongs to the glycosyltransferase 6 family.</text>
</comment>
<comment type="caution">
    <text evidence="5">The sequence shown here is derived from an EMBL/GenBank/DDBJ whole genome shotgun (WGS) entry which is preliminary data.</text>
</comment>
<dbReference type="InterPro" id="IPR005076">
    <property type="entry name" value="Glyco_trans_6"/>
</dbReference>
<keyword evidence="4" id="KW-0808">Transferase</keyword>
<dbReference type="InterPro" id="IPR048174">
    <property type="entry name" value="WbnI-like"/>
</dbReference>
<reference evidence="5 6" key="1">
    <citation type="submission" date="2017-08" db="EMBL/GenBank/DDBJ databases">
        <title>Comparative genomics of non-oral Prevotella species.</title>
        <authorList>
            <person name="Accetto T."/>
            <person name="Nograsek B."/>
            <person name="Avgustin G."/>
        </authorList>
    </citation>
    <scope>NUCLEOTIDE SEQUENCE [LARGE SCALE GENOMIC DNA]</scope>
    <source>
        <strain evidence="5 6">TC1-1</strain>
    </source>
</reference>
<gene>
    <name evidence="5" type="ORF">CIK91_03025</name>
</gene>
<evidence type="ECO:0000256" key="2">
    <source>
        <dbReference type="ARBA" id="ARBA00010413"/>
    </source>
</evidence>